<dbReference type="InterPro" id="IPR025119">
    <property type="entry name" value="DUF4046"/>
</dbReference>
<dbReference type="Proteomes" id="UP000623681">
    <property type="component" value="Unassembled WGS sequence"/>
</dbReference>
<dbReference type="EMBL" id="JAESWA010000023">
    <property type="protein sequence ID" value="MBL4933039.1"/>
    <property type="molecule type" value="Genomic_DNA"/>
</dbReference>
<feature type="domain" description="DUF4046" evidence="1">
    <location>
        <begin position="111"/>
        <end position="178"/>
    </location>
</feature>
<dbReference type="AlphaFoldDB" id="A0A937FFU8"/>
<dbReference type="Pfam" id="PF13255">
    <property type="entry name" value="DUF4046"/>
    <property type="match status" value="3"/>
</dbReference>
<evidence type="ECO:0000313" key="3">
    <source>
        <dbReference type="Proteomes" id="UP000623681"/>
    </source>
</evidence>
<gene>
    <name evidence="2" type="ORF">JK634_14590</name>
</gene>
<comment type="caution">
    <text evidence="2">The sequence shown here is derived from an EMBL/GenBank/DDBJ whole genome shotgun (WGS) entry which is preliminary data.</text>
</comment>
<proteinExistence type="predicted"/>
<sequence length="323" mass="38928">MYYKGMNITYLNECEIYDLVLERKIPIFPQGFWNSVSKAEGKKIALQLLKYLIEKRLKLDREEILKSLSKDFILNNKLWTPCKLYFGKSAVRYLMEAYPNEYRAFEFIECRIPQGYWCNKKNRIDAIKYLLEEKLQWNLEDIKEKFYRTMLLEHGLATLTTYYISSFEIVNEAYPNKFYPWELKRSSVATNYWKAEENRVRAVKWLIEVKLKLTHDEVVNELTIEDFHNNKLTTLIENFYNRSIPRAVIEAYGEEYMPWEFGYHRWNEEDAKKAVMWLIDKLKKEKGKVPSEISYYDFQDNKLRLVIDRYYKSSPKKAVLDVG</sequence>
<dbReference type="RefSeq" id="WP_202768412.1">
    <property type="nucleotide sequence ID" value="NZ_JAESWA010000023.1"/>
</dbReference>
<reference evidence="2" key="1">
    <citation type="submission" date="2021-01" db="EMBL/GenBank/DDBJ databases">
        <title>Genome public.</title>
        <authorList>
            <person name="Liu C."/>
            <person name="Sun Q."/>
        </authorList>
    </citation>
    <scope>NUCLEOTIDE SEQUENCE</scope>
    <source>
        <strain evidence="2">YIM B02565</strain>
    </source>
</reference>
<organism evidence="2 3">
    <name type="scientific">Clostridium paridis</name>
    <dbReference type="NCBI Taxonomy" id="2803863"/>
    <lineage>
        <taxon>Bacteria</taxon>
        <taxon>Bacillati</taxon>
        <taxon>Bacillota</taxon>
        <taxon>Clostridia</taxon>
        <taxon>Eubacteriales</taxon>
        <taxon>Clostridiaceae</taxon>
        <taxon>Clostridium</taxon>
    </lineage>
</organism>
<feature type="domain" description="DUF4046" evidence="1">
    <location>
        <begin position="14"/>
        <end position="100"/>
    </location>
</feature>
<evidence type="ECO:0000313" key="2">
    <source>
        <dbReference type="EMBL" id="MBL4933039.1"/>
    </source>
</evidence>
<name>A0A937FFU8_9CLOT</name>
<feature type="domain" description="DUF4046" evidence="1">
    <location>
        <begin position="184"/>
        <end position="254"/>
    </location>
</feature>
<evidence type="ECO:0000259" key="1">
    <source>
        <dbReference type="Pfam" id="PF13255"/>
    </source>
</evidence>
<keyword evidence="3" id="KW-1185">Reference proteome</keyword>
<accession>A0A937FFU8</accession>
<protein>
    <submittedName>
        <fullName evidence="2">DUF4046 domain-containing protein</fullName>
    </submittedName>
</protein>